<feature type="transmembrane region" description="Helical" evidence="2">
    <location>
        <begin position="30"/>
        <end position="48"/>
    </location>
</feature>
<dbReference type="AlphaFoldDB" id="A0A7C2B769"/>
<comment type="caution">
    <text evidence="3">The sequence shown here is derived from an EMBL/GenBank/DDBJ whole genome shotgun (WGS) entry which is preliminary data.</text>
</comment>
<reference evidence="3" key="1">
    <citation type="journal article" date="2020" name="mSystems">
        <title>Genome- and Community-Level Interaction Insights into Carbon Utilization and Element Cycling Functions of Hydrothermarchaeota in Hydrothermal Sediment.</title>
        <authorList>
            <person name="Zhou Z."/>
            <person name="Liu Y."/>
            <person name="Xu W."/>
            <person name="Pan J."/>
            <person name="Luo Z.H."/>
            <person name="Li M."/>
        </authorList>
    </citation>
    <scope>NUCLEOTIDE SEQUENCE [LARGE SCALE GENOMIC DNA]</scope>
    <source>
        <strain evidence="3">SpSt-222</strain>
    </source>
</reference>
<feature type="region of interest" description="Disordered" evidence="1">
    <location>
        <begin position="208"/>
        <end position="229"/>
    </location>
</feature>
<feature type="compositionally biased region" description="Low complexity" evidence="1">
    <location>
        <begin position="73"/>
        <end position="101"/>
    </location>
</feature>
<name>A0A7C2B769_THERO</name>
<feature type="region of interest" description="Disordered" evidence="1">
    <location>
        <begin position="1"/>
        <end position="27"/>
    </location>
</feature>
<feature type="region of interest" description="Disordered" evidence="1">
    <location>
        <begin position="55"/>
        <end position="109"/>
    </location>
</feature>
<keyword evidence="2" id="KW-0472">Membrane</keyword>
<feature type="compositionally biased region" description="Low complexity" evidence="1">
    <location>
        <begin position="215"/>
        <end position="229"/>
    </location>
</feature>
<proteinExistence type="predicted"/>
<accession>A0A7C2B769</accession>
<keyword evidence="2" id="KW-1133">Transmembrane helix</keyword>
<evidence type="ECO:0000256" key="2">
    <source>
        <dbReference type="SAM" id="Phobius"/>
    </source>
</evidence>
<organism evidence="3">
    <name type="scientific">Thermomicrobium roseum</name>
    <dbReference type="NCBI Taxonomy" id="500"/>
    <lineage>
        <taxon>Bacteria</taxon>
        <taxon>Pseudomonadati</taxon>
        <taxon>Thermomicrobiota</taxon>
        <taxon>Thermomicrobia</taxon>
        <taxon>Thermomicrobiales</taxon>
        <taxon>Thermomicrobiaceae</taxon>
        <taxon>Thermomicrobium</taxon>
    </lineage>
</organism>
<dbReference type="EMBL" id="DSJL01000011">
    <property type="protein sequence ID" value="HEF65161.1"/>
    <property type="molecule type" value="Genomic_DNA"/>
</dbReference>
<sequence>MASGTQRRPNRNHSRRPAPTAAGGQSRGPLVFGALALVAMLIVAAWAIRGLMREPASAPSPSPVAVEQGSPLPVVTPTAPAAGAETPVSNEAATPTVSTSPTPTPTPPPPVVVGAFGELPAPNLPQPAYPPGQLTLQYELGFDLETLPAEAPVYRLVARRWDEASVTELARALGIEGEAVATPGGGFLVRSTAGQLVVSDLTIQYQAATPPAQETPSAESTPTVTPSSAATLSDEELVEAARSWLERHGLVTTPLGVGRVHERLPEAGVAIVIFGPADPNPVLSALPGATVTIGTDGTIRQAFVAWPAALEPSTYSLRPAEALWQDVVSGRGTIDVDETIFTQASLPLRGTARIEGAELAWVDAGQGSTRYLTPVVRFRGTATFEGYAEPVEITVTVPAVAAQAAPRG</sequence>
<evidence type="ECO:0000256" key="1">
    <source>
        <dbReference type="SAM" id="MobiDB-lite"/>
    </source>
</evidence>
<protein>
    <submittedName>
        <fullName evidence="3">Uncharacterized protein</fullName>
    </submittedName>
</protein>
<evidence type="ECO:0000313" key="3">
    <source>
        <dbReference type="EMBL" id="HEF65161.1"/>
    </source>
</evidence>
<keyword evidence="2" id="KW-0812">Transmembrane</keyword>
<gene>
    <name evidence="3" type="ORF">ENP47_06165</name>
</gene>
<feature type="compositionally biased region" description="Low complexity" evidence="1">
    <location>
        <begin position="55"/>
        <end position="66"/>
    </location>
</feature>